<evidence type="ECO:0000313" key="4">
    <source>
        <dbReference type="Proteomes" id="UP000257123"/>
    </source>
</evidence>
<comment type="caution">
    <text evidence="1">The sequence shown here is derived from an EMBL/GenBank/DDBJ whole genome shotgun (WGS) entry which is preliminary data.</text>
</comment>
<dbReference type="AlphaFoldDB" id="A0A371QV53"/>
<evidence type="ECO:0000313" key="2">
    <source>
        <dbReference type="EMBL" id="RFB00076.1"/>
    </source>
</evidence>
<dbReference type="Proteomes" id="UP000256877">
    <property type="component" value="Unassembled WGS sequence"/>
</dbReference>
<dbReference type="EMBL" id="NMUF01000003">
    <property type="protein sequence ID" value="RFB00076.1"/>
    <property type="molecule type" value="Genomic_DNA"/>
</dbReference>
<gene>
    <name evidence="1" type="ORF">CGL51_12100</name>
    <name evidence="2" type="ORF">CGL52_01620</name>
</gene>
<organism evidence="1 4">
    <name type="scientific">Pyrobaculum aerophilum</name>
    <dbReference type="NCBI Taxonomy" id="13773"/>
    <lineage>
        <taxon>Archaea</taxon>
        <taxon>Thermoproteota</taxon>
        <taxon>Thermoprotei</taxon>
        <taxon>Thermoproteales</taxon>
        <taxon>Thermoproteaceae</taxon>
        <taxon>Pyrobaculum</taxon>
    </lineage>
</organism>
<evidence type="ECO:0000313" key="3">
    <source>
        <dbReference type="Proteomes" id="UP000256877"/>
    </source>
</evidence>
<name>A0A371QV53_9CREN</name>
<dbReference type="Proteomes" id="UP000257123">
    <property type="component" value="Unassembled WGS sequence"/>
</dbReference>
<proteinExistence type="predicted"/>
<evidence type="ECO:0000313" key="1">
    <source>
        <dbReference type="EMBL" id="RFA93886.1"/>
    </source>
</evidence>
<dbReference type="RefSeq" id="WP_116421887.1">
    <property type="nucleotide sequence ID" value="NZ_NMUE01000053.1"/>
</dbReference>
<dbReference type="OrthoDB" id="27957at2157"/>
<sequence>MLGWVDDFEFHGPLTLEMLEVPRVLISAVVIKQSDEGFEKAVRGWTKFGTLSVVEAVYAYVLQVKRGVLGREELLHKLLWILPKSTELDILAMQRVLKLGLGITTCDLGLVVLTYTPVRDGPQPQRPVGVIYELKRGETTIYIARNNNGRVIYDGETMCVVPMSNRGDPHPLYDAYIRGFRIITEGTPSENDLCVAHKRLGLRCLSLNAR</sequence>
<protein>
    <submittedName>
        <fullName evidence="1">Uncharacterized protein</fullName>
    </submittedName>
</protein>
<dbReference type="EMBL" id="NMUE01000053">
    <property type="protein sequence ID" value="RFA93886.1"/>
    <property type="molecule type" value="Genomic_DNA"/>
</dbReference>
<accession>A0A371QV53</accession>
<reference evidence="3 4" key="1">
    <citation type="submission" date="2017-07" db="EMBL/GenBank/DDBJ databases">
        <title>Draft genome sequence of aerobic hyperthermophilic archaea, Pyrobaculum aerophilum YKB31 and YKB32.</title>
        <authorList>
            <person name="Mochizuki T."/>
            <person name="Berliner A.J."/>
            <person name="Yoshida-Takashima Y."/>
            <person name="Takaki Y."/>
            <person name="Nunoura T."/>
            <person name="Takai K."/>
        </authorList>
    </citation>
    <scope>NUCLEOTIDE SEQUENCE [LARGE SCALE GENOMIC DNA]</scope>
    <source>
        <strain evidence="1 4">YKB31</strain>
        <strain evidence="2 3">YKB32</strain>
    </source>
</reference>